<reference evidence="1 2" key="2">
    <citation type="journal article" date="2017" name="Front. Plant Sci.">
        <title>Gene Classification and Mining of Molecular Markers Useful in Red Clover (Trifolium pratense) Breeding.</title>
        <authorList>
            <person name="Istvanek J."/>
            <person name="Dluhosova J."/>
            <person name="Dluhos P."/>
            <person name="Patkova L."/>
            <person name="Nedelnik J."/>
            <person name="Repkova J."/>
        </authorList>
    </citation>
    <scope>NUCLEOTIDE SEQUENCE [LARGE SCALE GENOMIC DNA]</scope>
    <source>
        <strain evidence="2">cv. Tatra</strain>
        <tissue evidence="1">Young leaves</tissue>
    </source>
</reference>
<dbReference type="AlphaFoldDB" id="A0A2K3KJB5"/>
<evidence type="ECO:0000313" key="1">
    <source>
        <dbReference type="EMBL" id="PNX66388.1"/>
    </source>
</evidence>
<dbReference type="Proteomes" id="UP000236291">
    <property type="component" value="Unassembled WGS sequence"/>
</dbReference>
<comment type="caution">
    <text evidence="1">The sequence shown here is derived from an EMBL/GenBank/DDBJ whole genome shotgun (WGS) entry which is preliminary data.</text>
</comment>
<dbReference type="EMBL" id="ASHM01098794">
    <property type="protein sequence ID" value="PNX66388.1"/>
    <property type="molecule type" value="Genomic_DNA"/>
</dbReference>
<protein>
    <submittedName>
        <fullName evidence="1">Uncharacterized protein</fullName>
    </submittedName>
</protein>
<proteinExistence type="predicted"/>
<gene>
    <name evidence="1" type="ORF">L195_g055066</name>
</gene>
<organism evidence="1 2">
    <name type="scientific">Trifolium pratense</name>
    <name type="common">Red clover</name>
    <dbReference type="NCBI Taxonomy" id="57577"/>
    <lineage>
        <taxon>Eukaryota</taxon>
        <taxon>Viridiplantae</taxon>
        <taxon>Streptophyta</taxon>
        <taxon>Embryophyta</taxon>
        <taxon>Tracheophyta</taxon>
        <taxon>Spermatophyta</taxon>
        <taxon>Magnoliopsida</taxon>
        <taxon>eudicotyledons</taxon>
        <taxon>Gunneridae</taxon>
        <taxon>Pentapetalae</taxon>
        <taxon>rosids</taxon>
        <taxon>fabids</taxon>
        <taxon>Fabales</taxon>
        <taxon>Fabaceae</taxon>
        <taxon>Papilionoideae</taxon>
        <taxon>50 kb inversion clade</taxon>
        <taxon>NPAAA clade</taxon>
        <taxon>Hologalegina</taxon>
        <taxon>IRL clade</taxon>
        <taxon>Trifolieae</taxon>
        <taxon>Trifolium</taxon>
    </lineage>
</organism>
<evidence type="ECO:0000313" key="2">
    <source>
        <dbReference type="Proteomes" id="UP000236291"/>
    </source>
</evidence>
<accession>A0A2K3KJB5</accession>
<reference evidence="1 2" key="1">
    <citation type="journal article" date="2014" name="Am. J. Bot.">
        <title>Genome assembly and annotation for red clover (Trifolium pratense; Fabaceae).</title>
        <authorList>
            <person name="Istvanek J."/>
            <person name="Jaros M."/>
            <person name="Krenek A."/>
            <person name="Repkova J."/>
        </authorList>
    </citation>
    <scope>NUCLEOTIDE SEQUENCE [LARGE SCALE GENOMIC DNA]</scope>
    <source>
        <strain evidence="2">cv. Tatra</strain>
        <tissue evidence="1">Young leaves</tissue>
    </source>
</reference>
<name>A0A2K3KJB5_TRIPR</name>
<sequence>MSTFGAGAVRSCAALRITLVRIYNVRLVAYDSGTKSLDFVSSPIGSCAFSHVAGLCGGGRLVAMVVCKTSSTWVSILFGMFTGGSVIALP</sequence>